<dbReference type="GO" id="GO:0043014">
    <property type="term" value="F:alpha-tubulin binding"/>
    <property type="evidence" value="ECO:0007669"/>
    <property type="project" value="InterPro"/>
</dbReference>
<dbReference type="EMBL" id="OV651827">
    <property type="protein sequence ID" value="CAH1103920.1"/>
    <property type="molecule type" value="Genomic_DNA"/>
</dbReference>
<evidence type="ECO:0000256" key="2">
    <source>
        <dbReference type="ARBA" id="ARBA00022490"/>
    </source>
</evidence>
<dbReference type="InterPro" id="IPR000626">
    <property type="entry name" value="Ubiquitin-like_dom"/>
</dbReference>
<dbReference type="Gene3D" id="2.30.30.190">
    <property type="entry name" value="CAP Gly-rich-like domain"/>
    <property type="match status" value="1"/>
</dbReference>
<proteinExistence type="inferred from homology"/>
<protein>
    <recommendedName>
        <fullName evidence="5">CAP-Gly domain-containing protein</fullName>
    </recommendedName>
</protein>
<dbReference type="GO" id="GO:0031122">
    <property type="term" value="P:cytoplasmic microtubule organization"/>
    <property type="evidence" value="ECO:0007669"/>
    <property type="project" value="TreeGrafter"/>
</dbReference>
<dbReference type="InterPro" id="IPR029071">
    <property type="entry name" value="Ubiquitin-like_domsf"/>
</dbReference>
<dbReference type="SUPFAM" id="SSF74924">
    <property type="entry name" value="Cap-Gly domain"/>
    <property type="match status" value="1"/>
</dbReference>
<keyword evidence="7" id="KW-1185">Reference proteome</keyword>
<dbReference type="PROSITE" id="PS50245">
    <property type="entry name" value="CAP_GLY_2"/>
    <property type="match status" value="1"/>
</dbReference>
<dbReference type="GO" id="GO:0007023">
    <property type="term" value="P:post-chaperonin tubulin folding pathway"/>
    <property type="evidence" value="ECO:0007669"/>
    <property type="project" value="InterPro"/>
</dbReference>
<dbReference type="PANTHER" id="PTHR18916">
    <property type="entry name" value="DYNACTIN 1-RELATED MICROTUBULE-BINDING"/>
    <property type="match status" value="1"/>
</dbReference>
<dbReference type="PANTHER" id="PTHR18916:SF85">
    <property type="entry name" value="TUBULIN-FOLDING COFACTOR B"/>
    <property type="match status" value="1"/>
</dbReference>
<dbReference type="GO" id="GO:0005938">
    <property type="term" value="C:cell cortex"/>
    <property type="evidence" value="ECO:0007669"/>
    <property type="project" value="TreeGrafter"/>
</dbReference>
<dbReference type="InterPro" id="IPR045172">
    <property type="entry name" value="TBCB_Ubl"/>
</dbReference>
<dbReference type="Pfam" id="PF01302">
    <property type="entry name" value="CAP_GLY"/>
    <property type="match status" value="1"/>
</dbReference>
<dbReference type="FunFam" id="2.30.30.190:FF:000013">
    <property type="entry name" value="Tubulin-folding cofactor B"/>
    <property type="match status" value="1"/>
</dbReference>
<sequence>MADFKVVTSDFVNVQISTSKDDISFNEKRFPKDLTISDLKVKLELITGGSCNTMQLQAFSKDNKLICSLDDNSALLGSFPLEDGVRLHVVDSFVMRNELDFGNVPKFELSNDEYDKKGDTVRSFLMKNKLGKYGGNSDAKKKEATEAEEKKLADEMTVGARCKVSVQSAPDRLGTVMYTGIVEGLPGYWIGVKYDEPLGKNNGTLKDKQYFECPDKYGAFVKPHNVTVGDFPEEDYDLNEEI</sequence>
<dbReference type="InterPro" id="IPR036859">
    <property type="entry name" value="CAP-Gly_dom_sf"/>
</dbReference>
<dbReference type="GO" id="GO:0005634">
    <property type="term" value="C:nucleus"/>
    <property type="evidence" value="ECO:0007669"/>
    <property type="project" value="TreeGrafter"/>
</dbReference>
<dbReference type="SUPFAM" id="SSF54236">
    <property type="entry name" value="Ubiquitin-like"/>
    <property type="match status" value="1"/>
</dbReference>
<evidence type="ECO:0000313" key="7">
    <source>
        <dbReference type="Proteomes" id="UP001153636"/>
    </source>
</evidence>
<dbReference type="GO" id="GO:0007021">
    <property type="term" value="P:tubulin complex assembly"/>
    <property type="evidence" value="ECO:0007669"/>
    <property type="project" value="InterPro"/>
</dbReference>
<organism evidence="6 7">
    <name type="scientific">Psylliodes chrysocephalus</name>
    <dbReference type="NCBI Taxonomy" id="3402493"/>
    <lineage>
        <taxon>Eukaryota</taxon>
        <taxon>Metazoa</taxon>
        <taxon>Ecdysozoa</taxon>
        <taxon>Arthropoda</taxon>
        <taxon>Hexapoda</taxon>
        <taxon>Insecta</taxon>
        <taxon>Pterygota</taxon>
        <taxon>Neoptera</taxon>
        <taxon>Endopterygota</taxon>
        <taxon>Coleoptera</taxon>
        <taxon>Polyphaga</taxon>
        <taxon>Cucujiformia</taxon>
        <taxon>Chrysomeloidea</taxon>
        <taxon>Chrysomelidae</taxon>
        <taxon>Galerucinae</taxon>
        <taxon>Alticini</taxon>
        <taxon>Psylliodes</taxon>
    </lineage>
</organism>
<keyword evidence="3" id="KW-0143">Chaperone</keyword>
<keyword evidence="2" id="KW-0963">Cytoplasm</keyword>
<dbReference type="Pfam" id="PF14560">
    <property type="entry name" value="Ubiquitin_2"/>
    <property type="match status" value="1"/>
</dbReference>
<evidence type="ECO:0000259" key="5">
    <source>
        <dbReference type="PROSITE" id="PS50245"/>
    </source>
</evidence>
<dbReference type="GO" id="GO:0051010">
    <property type="term" value="F:microtubule plus-end binding"/>
    <property type="evidence" value="ECO:0007669"/>
    <property type="project" value="TreeGrafter"/>
</dbReference>
<dbReference type="GO" id="GO:0005829">
    <property type="term" value="C:cytosol"/>
    <property type="evidence" value="ECO:0007669"/>
    <property type="project" value="UniProtKB-ARBA"/>
</dbReference>
<dbReference type="AlphaFoldDB" id="A0A9P0CQ96"/>
<evidence type="ECO:0000256" key="1">
    <source>
        <dbReference type="ARBA" id="ARBA00004496"/>
    </source>
</evidence>
<feature type="domain" description="CAP-Gly" evidence="5">
    <location>
        <begin position="180"/>
        <end position="222"/>
    </location>
</feature>
<evidence type="ECO:0000256" key="3">
    <source>
        <dbReference type="ARBA" id="ARBA00023186"/>
    </source>
</evidence>
<evidence type="ECO:0000313" key="6">
    <source>
        <dbReference type="EMBL" id="CAH1103920.1"/>
    </source>
</evidence>
<dbReference type="Proteomes" id="UP001153636">
    <property type="component" value="Chromosome 15"/>
</dbReference>
<dbReference type="InterPro" id="IPR000938">
    <property type="entry name" value="CAP-Gly_domain"/>
</dbReference>
<accession>A0A9P0CQ96</accession>
<name>A0A9P0CQ96_9CUCU</name>
<dbReference type="PROSITE" id="PS00845">
    <property type="entry name" value="CAP_GLY_1"/>
    <property type="match status" value="1"/>
</dbReference>
<dbReference type="Gene3D" id="3.10.20.90">
    <property type="entry name" value="Phosphatidylinositol 3-kinase Catalytic Subunit, Chain A, domain 1"/>
    <property type="match status" value="1"/>
</dbReference>
<gene>
    <name evidence="6" type="ORF">PSYICH_LOCUS4911</name>
</gene>
<dbReference type="CDD" id="cd01789">
    <property type="entry name" value="Ubl_TBCB"/>
    <property type="match status" value="1"/>
</dbReference>
<reference evidence="6" key="1">
    <citation type="submission" date="2022-01" db="EMBL/GenBank/DDBJ databases">
        <authorList>
            <person name="King R."/>
        </authorList>
    </citation>
    <scope>NUCLEOTIDE SEQUENCE</scope>
</reference>
<dbReference type="OrthoDB" id="5295208at2759"/>
<comment type="subcellular location">
    <subcellularLocation>
        <location evidence="1">Cytoplasm</location>
    </subcellularLocation>
</comment>
<evidence type="ECO:0000256" key="4">
    <source>
        <dbReference type="ARBA" id="ARBA00025779"/>
    </source>
</evidence>
<dbReference type="SMART" id="SM01052">
    <property type="entry name" value="CAP_GLY"/>
    <property type="match status" value="1"/>
</dbReference>
<comment type="similarity">
    <text evidence="4">Belongs to the TBCB family.</text>
</comment>
<dbReference type="GO" id="GO:0035371">
    <property type="term" value="C:microtubule plus-end"/>
    <property type="evidence" value="ECO:0007669"/>
    <property type="project" value="TreeGrafter"/>
</dbReference>